<reference evidence="1 2" key="1">
    <citation type="submission" date="2024-01" db="EMBL/GenBank/DDBJ databases">
        <title>Metagenomic exploration of the rhizosphere soil microbial community and their significance in facilitating the development of wild simulated ginseng.</title>
        <authorList>
            <person name="Huang J."/>
        </authorList>
    </citation>
    <scope>NUCLEOTIDE SEQUENCE [LARGE SCALE GENOMIC DNA]</scope>
    <source>
        <strain evidence="1 2">WY141</strain>
    </source>
</reference>
<name>A0ABV1Q8V5_STRMI</name>
<keyword evidence="2" id="KW-1185">Reference proteome</keyword>
<accession>A0ABV1Q8V5</accession>
<sequence>MPYLIPSRAPIAPEEVDRAFDYLLALQTGCGNNASGRTLATPELAFLVLRLA</sequence>
<evidence type="ECO:0008006" key="3">
    <source>
        <dbReference type="Google" id="ProtNLM"/>
    </source>
</evidence>
<dbReference type="Proteomes" id="UP001456562">
    <property type="component" value="Unassembled WGS sequence"/>
</dbReference>
<comment type="caution">
    <text evidence="1">The sequence shown here is derived from an EMBL/GenBank/DDBJ whole genome shotgun (WGS) entry which is preliminary data.</text>
</comment>
<protein>
    <recommendedName>
        <fullName evidence="3">Integrase</fullName>
    </recommendedName>
</protein>
<evidence type="ECO:0000313" key="1">
    <source>
        <dbReference type="EMBL" id="MER0427611.1"/>
    </source>
</evidence>
<gene>
    <name evidence="1" type="ORF">ABR748_25755</name>
</gene>
<dbReference type="RefSeq" id="WP_350240358.1">
    <property type="nucleotide sequence ID" value="NZ_JBEJUE010000026.1"/>
</dbReference>
<evidence type="ECO:0000313" key="2">
    <source>
        <dbReference type="Proteomes" id="UP001456562"/>
    </source>
</evidence>
<proteinExistence type="predicted"/>
<dbReference type="EMBL" id="JBEJUE010000026">
    <property type="protein sequence ID" value="MER0427611.1"/>
    <property type="molecule type" value="Genomic_DNA"/>
</dbReference>
<organism evidence="1 2">
    <name type="scientific">Streptomyces microflavus</name>
    <name type="common">Streptomyces lipmanii</name>
    <dbReference type="NCBI Taxonomy" id="1919"/>
    <lineage>
        <taxon>Bacteria</taxon>
        <taxon>Bacillati</taxon>
        <taxon>Actinomycetota</taxon>
        <taxon>Actinomycetes</taxon>
        <taxon>Kitasatosporales</taxon>
        <taxon>Streptomycetaceae</taxon>
        <taxon>Streptomyces</taxon>
    </lineage>
</organism>